<evidence type="ECO:0000256" key="7">
    <source>
        <dbReference type="SAM" id="Phobius"/>
    </source>
</evidence>
<feature type="transmembrane region" description="Helical" evidence="7">
    <location>
        <begin position="36"/>
        <end position="56"/>
    </location>
</feature>
<reference evidence="8" key="2">
    <citation type="submission" date="2023-06" db="EMBL/GenBank/DDBJ databases">
        <authorList>
            <person name="Ma L."/>
            <person name="Liu K.-W."/>
            <person name="Li Z."/>
            <person name="Hsiao Y.-Y."/>
            <person name="Qi Y."/>
            <person name="Fu T."/>
            <person name="Tang G."/>
            <person name="Zhang D."/>
            <person name="Sun W.-H."/>
            <person name="Liu D.-K."/>
            <person name="Li Y."/>
            <person name="Chen G.-Z."/>
            <person name="Liu X.-D."/>
            <person name="Liao X.-Y."/>
            <person name="Jiang Y.-T."/>
            <person name="Yu X."/>
            <person name="Hao Y."/>
            <person name="Huang J."/>
            <person name="Zhao X.-W."/>
            <person name="Ke S."/>
            <person name="Chen Y.-Y."/>
            <person name="Wu W.-L."/>
            <person name="Hsu J.-L."/>
            <person name="Lin Y.-F."/>
            <person name="Huang M.-D."/>
            <person name="Li C.-Y."/>
            <person name="Huang L."/>
            <person name="Wang Z.-W."/>
            <person name="Zhao X."/>
            <person name="Zhong W.-Y."/>
            <person name="Peng D.-H."/>
            <person name="Ahmad S."/>
            <person name="Lan S."/>
            <person name="Zhang J.-S."/>
            <person name="Tsai W.-C."/>
            <person name="Van De Peer Y."/>
            <person name="Liu Z.-J."/>
        </authorList>
    </citation>
    <scope>NUCLEOTIDE SEQUENCE</scope>
    <source>
        <strain evidence="8">CP</strain>
        <tissue evidence="8">Leaves</tissue>
    </source>
</reference>
<accession>A0AAV9CSH2</accession>
<keyword evidence="9" id="KW-1185">Reference proteome</keyword>
<dbReference type="PANTHER" id="PTHR23051">
    <property type="entry name" value="SOLUTE CARRIER FAMILY 35, MEMBER F5"/>
    <property type="match status" value="1"/>
</dbReference>
<sequence>MDSSTWRWALGLTYILAVAVIWIGASYIVQTVVDEGISPFIITYICNSLFVIYIPIVEVARYFEDSFDNLWFWKPRKSNPDLQLVTDPESDVLLQMSDNNTVVDPEGTGLDGDSTYSGHHKTETTLVDEDDTPTKSGILMIGSDNSQQLDSKGRWTRTRVAKASLWVCPFWFFAQLTFNLSLKYTTVTSNTILSTASSLFTFLVSIACLGEMFTWVKLFSVLLCMGGTVIVSLGDSATGSQNSVASSPLLGDILALMSSALYAVYITLIRVKLPDEKNGEGRASMAQFLGFLGLFNLLIFFPVALVLNFTKLVSFHKLNWDQIGLIVGKGLLDNVFSDYLWAKAVLLTTTTVATAGLAIQVPLAAIVDGIRGHAPHMMDYIGAAAVLVGFIGINVPSEICSHNPVDVLTDHEEAEEVETLGAKHRLPISRDNTSL</sequence>
<feature type="transmembrane region" description="Helical" evidence="7">
    <location>
        <begin position="160"/>
        <end position="178"/>
    </location>
</feature>
<evidence type="ECO:0000313" key="9">
    <source>
        <dbReference type="Proteomes" id="UP001180020"/>
    </source>
</evidence>
<feature type="transmembrane region" description="Helical" evidence="7">
    <location>
        <begin position="253"/>
        <end position="273"/>
    </location>
</feature>
<dbReference type="PANTHER" id="PTHR23051:SF0">
    <property type="entry name" value="SOLUTE CARRIER FAMILY 35 MEMBER F5"/>
    <property type="match status" value="1"/>
</dbReference>
<evidence type="ECO:0000256" key="6">
    <source>
        <dbReference type="ARBA" id="ARBA00023136"/>
    </source>
</evidence>
<organism evidence="8 9">
    <name type="scientific">Acorus calamus</name>
    <name type="common">Sweet flag</name>
    <dbReference type="NCBI Taxonomy" id="4465"/>
    <lineage>
        <taxon>Eukaryota</taxon>
        <taxon>Viridiplantae</taxon>
        <taxon>Streptophyta</taxon>
        <taxon>Embryophyta</taxon>
        <taxon>Tracheophyta</taxon>
        <taxon>Spermatophyta</taxon>
        <taxon>Magnoliopsida</taxon>
        <taxon>Liliopsida</taxon>
        <taxon>Acoraceae</taxon>
        <taxon>Acorus</taxon>
    </lineage>
</organism>
<dbReference type="AlphaFoldDB" id="A0AAV9CSH2"/>
<dbReference type="Pfam" id="PF06027">
    <property type="entry name" value="SLC35F"/>
    <property type="match status" value="1"/>
</dbReference>
<comment type="subcellular location">
    <subcellularLocation>
        <location evidence="1">Membrane</location>
        <topology evidence="1">Multi-pass membrane protein</topology>
    </subcellularLocation>
</comment>
<feature type="transmembrane region" description="Helical" evidence="7">
    <location>
        <begin position="216"/>
        <end position="233"/>
    </location>
</feature>
<keyword evidence="5 7" id="KW-1133">Transmembrane helix</keyword>
<name>A0AAV9CSH2_ACOCL</name>
<keyword evidence="4 7" id="KW-0812">Transmembrane</keyword>
<reference evidence="8" key="1">
    <citation type="journal article" date="2023" name="Nat. Commun.">
        <title>Diploid and tetraploid genomes of Acorus and the evolution of monocots.</title>
        <authorList>
            <person name="Ma L."/>
            <person name="Liu K.W."/>
            <person name="Li Z."/>
            <person name="Hsiao Y.Y."/>
            <person name="Qi Y."/>
            <person name="Fu T."/>
            <person name="Tang G.D."/>
            <person name="Zhang D."/>
            <person name="Sun W.H."/>
            <person name="Liu D.K."/>
            <person name="Li Y."/>
            <person name="Chen G.Z."/>
            <person name="Liu X.D."/>
            <person name="Liao X.Y."/>
            <person name="Jiang Y.T."/>
            <person name="Yu X."/>
            <person name="Hao Y."/>
            <person name="Huang J."/>
            <person name="Zhao X.W."/>
            <person name="Ke S."/>
            <person name="Chen Y.Y."/>
            <person name="Wu W.L."/>
            <person name="Hsu J.L."/>
            <person name="Lin Y.F."/>
            <person name="Huang M.D."/>
            <person name="Li C.Y."/>
            <person name="Huang L."/>
            <person name="Wang Z.W."/>
            <person name="Zhao X."/>
            <person name="Zhong W.Y."/>
            <person name="Peng D.H."/>
            <person name="Ahmad S."/>
            <person name="Lan S."/>
            <person name="Zhang J.S."/>
            <person name="Tsai W.C."/>
            <person name="Van de Peer Y."/>
            <person name="Liu Z.J."/>
        </authorList>
    </citation>
    <scope>NUCLEOTIDE SEQUENCE</scope>
    <source>
        <strain evidence="8">CP</strain>
    </source>
</reference>
<evidence type="ECO:0000256" key="4">
    <source>
        <dbReference type="ARBA" id="ARBA00022692"/>
    </source>
</evidence>
<keyword evidence="3" id="KW-0813">Transport</keyword>
<dbReference type="GO" id="GO:0022857">
    <property type="term" value="F:transmembrane transporter activity"/>
    <property type="evidence" value="ECO:0007669"/>
    <property type="project" value="InterPro"/>
</dbReference>
<feature type="transmembrane region" description="Helical" evidence="7">
    <location>
        <begin position="190"/>
        <end position="209"/>
    </location>
</feature>
<evidence type="ECO:0000256" key="1">
    <source>
        <dbReference type="ARBA" id="ARBA00004141"/>
    </source>
</evidence>
<feature type="transmembrane region" description="Helical" evidence="7">
    <location>
        <begin position="340"/>
        <end position="365"/>
    </location>
</feature>
<evidence type="ECO:0000256" key="5">
    <source>
        <dbReference type="ARBA" id="ARBA00022989"/>
    </source>
</evidence>
<dbReference type="GO" id="GO:0016020">
    <property type="term" value="C:membrane"/>
    <property type="evidence" value="ECO:0007669"/>
    <property type="project" value="UniProtKB-SubCell"/>
</dbReference>
<comment type="caution">
    <text evidence="8">The sequence shown here is derived from an EMBL/GenBank/DDBJ whole genome shotgun (WGS) entry which is preliminary data.</text>
</comment>
<feature type="transmembrane region" description="Helical" evidence="7">
    <location>
        <begin position="285"/>
        <end position="307"/>
    </location>
</feature>
<dbReference type="SUPFAM" id="SSF103481">
    <property type="entry name" value="Multidrug resistance efflux transporter EmrE"/>
    <property type="match status" value="1"/>
</dbReference>
<dbReference type="InterPro" id="IPR009262">
    <property type="entry name" value="SLC35_F1/F2/F6"/>
</dbReference>
<feature type="transmembrane region" description="Helical" evidence="7">
    <location>
        <begin position="377"/>
        <end position="395"/>
    </location>
</feature>
<evidence type="ECO:0000256" key="2">
    <source>
        <dbReference type="ARBA" id="ARBA00007863"/>
    </source>
</evidence>
<comment type="similarity">
    <text evidence="2">Belongs to the SLC35F solute transporter family.</text>
</comment>
<feature type="transmembrane region" description="Helical" evidence="7">
    <location>
        <begin position="12"/>
        <end position="30"/>
    </location>
</feature>
<dbReference type="Proteomes" id="UP001180020">
    <property type="component" value="Unassembled WGS sequence"/>
</dbReference>
<evidence type="ECO:0000256" key="3">
    <source>
        <dbReference type="ARBA" id="ARBA00022448"/>
    </source>
</evidence>
<gene>
    <name evidence="8" type="ORF">QJS10_CPB17g00463</name>
</gene>
<protein>
    <submittedName>
        <fullName evidence="8">Uncharacterized protein</fullName>
    </submittedName>
</protein>
<dbReference type="InterPro" id="IPR037185">
    <property type="entry name" value="EmrE-like"/>
</dbReference>
<keyword evidence="6 7" id="KW-0472">Membrane</keyword>
<proteinExistence type="inferred from homology"/>
<dbReference type="EMBL" id="JAUJYO010000017">
    <property type="protein sequence ID" value="KAK1291806.1"/>
    <property type="molecule type" value="Genomic_DNA"/>
</dbReference>
<evidence type="ECO:0000313" key="8">
    <source>
        <dbReference type="EMBL" id="KAK1291806.1"/>
    </source>
</evidence>